<dbReference type="EMBL" id="GL984211">
    <property type="protein sequence ID" value="EGR28774.1"/>
    <property type="molecule type" value="Genomic_DNA"/>
</dbReference>
<keyword evidence="1" id="KW-0812">Transmembrane</keyword>
<protein>
    <recommendedName>
        <fullName evidence="4">Transmembrane protein</fullName>
    </recommendedName>
</protein>
<evidence type="ECO:0000256" key="1">
    <source>
        <dbReference type="SAM" id="Phobius"/>
    </source>
</evidence>
<proteinExistence type="predicted"/>
<feature type="transmembrane region" description="Helical" evidence="1">
    <location>
        <begin position="31"/>
        <end position="48"/>
    </location>
</feature>
<keyword evidence="1" id="KW-0472">Membrane</keyword>
<dbReference type="RefSeq" id="XP_004030010.1">
    <property type="nucleotide sequence ID" value="XM_004029962.1"/>
</dbReference>
<organism evidence="2 3">
    <name type="scientific">Ichthyophthirius multifiliis</name>
    <name type="common">White spot disease agent</name>
    <name type="synonym">Ich</name>
    <dbReference type="NCBI Taxonomy" id="5932"/>
    <lineage>
        <taxon>Eukaryota</taxon>
        <taxon>Sar</taxon>
        <taxon>Alveolata</taxon>
        <taxon>Ciliophora</taxon>
        <taxon>Intramacronucleata</taxon>
        <taxon>Oligohymenophorea</taxon>
        <taxon>Hymenostomatida</taxon>
        <taxon>Ophryoglenina</taxon>
        <taxon>Ichthyophthirius</taxon>
    </lineage>
</organism>
<evidence type="ECO:0000313" key="3">
    <source>
        <dbReference type="Proteomes" id="UP000008983"/>
    </source>
</evidence>
<name>G0R189_ICHMU</name>
<sequence>MDLFLRFNFLMVVLFKIVLIQIKIFNKQIQLQVIIQIIIFIKIYNIRIKTINNKTIITNKNNNNNKKLIIHKIQLLQMKIVQMIHFNKLVKKENQSLLKFWNNKQRNLQKQKKIKEYFMSQTHLKEKYFIKFVKDMVQQDQMCKNQKMEKETFKYKKQKLQLYLKQKWKICLFNYKKIIKMMNKIIIKNINKPNKQQKYQISKTKITKNNQSKMMNNISNNNNLNKKQIIMGNKIYNQMKIIMNKNYNKKKKENNTIIKK</sequence>
<reference evidence="2 3" key="1">
    <citation type="submission" date="2011-07" db="EMBL/GenBank/DDBJ databases">
        <authorList>
            <person name="Coyne R."/>
            <person name="Brami D."/>
            <person name="Johnson J."/>
            <person name="Hostetler J."/>
            <person name="Hannick L."/>
            <person name="Clark T."/>
            <person name="Cassidy-Hanley D."/>
            <person name="Inman J."/>
        </authorList>
    </citation>
    <scope>NUCLEOTIDE SEQUENCE [LARGE SCALE GENOMIC DNA]</scope>
    <source>
        <strain evidence="2 3">G5</strain>
    </source>
</reference>
<evidence type="ECO:0000313" key="2">
    <source>
        <dbReference type="EMBL" id="EGR28774.1"/>
    </source>
</evidence>
<accession>G0R189</accession>
<keyword evidence="3" id="KW-1185">Reference proteome</keyword>
<dbReference type="FunCoup" id="G0R189">
    <property type="interactions" value="10"/>
</dbReference>
<keyword evidence="1" id="KW-1133">Transmembrane helix</keyword>
<dbReference type="Proteomes" id="UP000008983">
    <property type="component" value="Unassembled WGS sequence"/>
</dbReference>
<dbReference type="InParanoid" id="G0R189"/>
<evidence type="ECO:0008006" key="4">
    <source>
        <dbReference type="Google" id="ProtNLM"/>
    </source>
</evidence>
<feature type="transmembrane region" description="Helical" evidence="1">
    <location>
        <begin position="7"/>
        <end position="25"/>
    </location>
</feature>
<dbReference type="AlphaFoldDB" id="G0R189"/>
<gene>
    <name evidence="2" type="ORF">IMG5_169100</name>
</gene>
<dbReference type="GeneID" id="14904862"/>